<sequence>MNHIYKIIWNRARACWQVVSELAKNTGRMKSVRYSSGVRGAKCVVLSLGWLLALNLAASFIHTAAAFTTPADGTWTATGEVDGYNTYESTATMGGAGTLPTNPKRYNATIVLLAGERWRPMDVPARASYITAAELTLAGGSMLDLAWKGNSQGYQEPTPAKEASIKPIALTVEKLNLSGDVVLRINTHVKSTGGTIQIGGVTVKQLTGSGTIYVQSAYDPNYKTIVRGAGGVFMRPIEMTTPAYKYNYMVVDLSAAGSTAYNQVNVLGQASLIDGPLRIYELVPVIDWNNLQPGKAILLGVKSYNTGVISESGKMASDAQLAFRNIWRIEEGNLFTRMDELHARHLGNTGAPSLAGAADRPVSEGVWAHSFRGKLNSRGAYGRGFSQSYDGLQAGLDKEREGDFYNGTLYYGVMFGRTSADAGYATGRGDLTGTSMGAYASWTGHSGRYLDLAARMTKIENDYRFHDSDSANSAKYGSWASGISARYGYRRNLPGGWYYEPQAGLAVGIIDRVSYELPNQLAVRQTSDRPVVGRLGVTVGKAFGDEQHRGHAYAAVTALHDFGSSKLEARFSGDRETLRAAASRDSWLEFNLGARLQTARDSTAFLEVSKSTGGDVRKDWQINGGLSWKWGLPAKAGKAADDFQPVAAATVTALAAGDGSSRPAGSLQASGAIEYQPPAPGGEAGVNNNQLPGTPAVAPADKVSPNTGWPPARPDSIEPVAEPAEPGAYTFAAVTVEAPRPAWEQDLSPGTVSVIRPDDFQGEQKTLPDYLETVPGVHIQKVRGTSNYSIARVRGSTAAQVGIYLDGVELNLTSETGVDLSAIPMDNVARIEVYRGYVPARFAGAPMGGVINIVTKKPGKSGGSLAAGLRSFGGYKGSLEMSAPLGEGSLLLAVNRDQSDGDFSYTNRYHPNTMYGSGPLTADRRTRRNNDYHLTDGLLKWQDDHWQVKLAVKDQFRHFAGYAGSEDSDLDNEYRLNRAHPPYQEIRQTDLSVGRRQQAGNLEWGWQVDWRDSDKEWRSGLQEIIGRAYYPGQAWSSLRSKRLGGSLDAAWKLGDSHLLELYAGYSRERMDTELSGLAKYKEDPGNSTGSGRDTSIGAYKWLEYYQIDRWRLQLQDTMQLNRSGTFQLTPVFKMDKLDMTAYKEDGKDAWKYSFGIGAKKKFDDHWTVRGSWGTFHRFPNFYEIFGDGGSLRPTPDQFPPPDFEHGLNWDAGVTWQGRALGSQADVTLTYFSNRTNDLMLLNVTPTGISYYNNGGDGKASGVELESRFKWARWDLTLAATWTRTEILGYRDSLALIGAPNPAPYRIGSPYSYIPEWEGNARLTYRFPGDRLSVFTEHHYSGKTPIGVDRRGYGEWQEPYGLTNLGARYAVNSRVKLNAGINDLFNQGPEIVRDYIQTASDSTSLGKGESIYYPLQGRTYYLTMQYLF</sequence>
<reference evidence="14 15" key="1">
    <citation type="submission" date="2016-01" db="EMBL/GenBank/DDBJ databases">
        <authorList>
            <person name="Brown R."/>
        </authorList>
    </citation>
    <scope>NUCLEOTIDE SEQUENCE [LARGE SCALE GENOMIC DNA]</scope>
    <source>
        <strain evidence="14">Sporomusa sphaeroides DSM 2875</strain>
    </source>
</reference>
<keyword evidence="8" id="KW-0675">Receptor</keyword>
<evidence type="ECO:0000259" key="13">
    <source>
        <dbReference type="PROSITE" id="PS51208"/>
    </source>
</evidence>
<dbReference type="InterPro" id="IPR024973">
    <property type="entry name" value="ESPR"/>
</dbReference>
<dbReference type="InterPro" id="IPR005546">
    <property type="entry name" value="Autotransporte_beta"/>
</dbReference>
<comment type="similarity">
    <text evidence="10 11">Belongs to the TonB-dependent receptor family.</text>
</comment>
<dbReference type="InterPro" id="IPR036709">
    <property type="entry name" value="Autotransporte_beta_dom_sf"/>
</dbReference>
<dbReference type="NCBIfam" id="TIGR01414">
    <property type="entry name" value="autotrans_barl"/>
    <property type="match status" value="1"/>
</dbReference>
<evidence type="ECO:0000256" key="5">
    <source>
        <dbReference type="ARBA" id="ARBA00022729"/>
    </source>
</evidence>
<accession>A0ABM9W4K2</accession>
<keyword evidence="3 10" id="KW-1134">Transmembrane beta strand</keyword>
<evidence type="ECO:0000256" key="4">
    <source>
        <dbReference type="ARBA" id="ARBA00022692"/>
    </source>
</evidence>
<dbReference type="InterPro" id="IPR039426">
    <property type="entry name" value="TonB-dep_rcpt-like"/>
</dbReference>
<dbReference type="EMBL" id="FCOW01000014">
    <property type="protein sequence ID" value="CVK20100.1"/>
    <property type="molecule type" value="Genomic_DNA"/>
</dbReference>
<evidence type="ECO:0000256" key="9">
    <source>
        <dbReference type="ARBA" id="ARBA00023237"/>
    </source>
</evidence>
<dbReference type="InterPro" id="IPR037066">
    <property type="entry name" value="Plug_dom_sf"/>
</dbReference>
<evidence type="ECO:0000256" key="12">
    <source>
        <dbReference type="SAM" id="MobiDB-lite"/>
    </source>
</evidence>
<dbReference type="Gene3D" id="2.170.130.10">
    <property type="entry name" value="TonB-dependent receptor, plug domain"/>
    <property type="match status" value="1"/>
</dbReference>
<feature type="domain" description="Autotransporter" evidence="13">
    <location>
        <begin position="359"/>
        <end position="630"/>
    </location>
</feature>
<dbReference type="SUPFAM" id="SSF56935">
    <property type="entry name" value="Porins"/>
    <property type="match status" value="1"/>
</dbReference>
<evidence type="ECO:0000256" key="11">
    <source>
        <dbReference type="RuleBase" id="RU003357"/>
    </source>
</evidence>
<protein>
    <submittedName>
        <fullName evidence="14">Pertactin autotransporter</fullName>
    </submittedName>
</protein>
<dbReference type="InterPro" id="IPR036942">
    <property type="entry name" value="Beta-barrel_TonB_sf"/>
</dbReference>
<evidence type="ECO:0000256" key="2">
    <source>
        <dbReference type="ARBA" id="ARBA00022448"/>
    </source>
</evidence>
<dbReference type="PROSITE" id="PS51208">
    <property type="entry name" value="AUTOTRANSPORTER"/>
    <property type="match status" value="1"/>
</dbReference>
<dbReference type="Proteomes" id="UP000245702">
    <property type="component" value="Unassembled WGS sequence"/>
</dbReference>
<dbReference type="PROSITE" id="PS52016">
    <property type="entry name" value="TONB_DEPENDENT_REC_3"/>
    <property type="match status" value="1"/>
</dbReference>
<proteinExistence type="inferred from homology"/>
<evidence type="ECO:0000256" key="8">
    <source>
        <dbReference type="ARBA" id="ARBA00023170"/>
    </source>
</evidence>
<keyword evidence="9 10" id="KW-0998">Cell outer membrane</keyword>
<comment type="caution">
    <text evidence="14">The sequence shown here is derived from an EMBL/GenBank/DDBJ whole genome shotgun (WGS) entry which is preliminary data.</text>
</comment>
<gene>
    <name evidence="14" type="primary">prn_1</name>
    <name evidence="14" type="ORF">SSPH_02767</name>
</gene>
<dbReference type="PANTHER" id="PTHR30069:SF29">
    <property type="entry name" value="HEMOGLOBIN AND HEMOGLOBIN-HAPTOGLOBIN-BINDING PROTEIN 1-RELATED"/>
    <property type="match status" value="1"/>
</dbReference>
<keyword evidence="2 10" id="KW-0813">Transport</keyword>
<evidence type="ECO:0000256" key="10">
    <source>
        <dbReference type="PROSITE-ProRule" id="PRU01360"/>
    </source>
</evidence>
<dbReference type="InterPro" id="IPR006315">
    <property type="entry name" value="OM_autotransptr_brl_dom"/>
</dbReference>
<dbReference type="PANTHER" id="PTHR30069">
    <property type="entry name" value="TONB-DEPENDENT OUTER MEMBRANE RECEPTOR"/>
    <property type="match status" value="1"/>
</dbReference>
<dbReference type="SUPFAM" id="SSF103515">
    <property type="entry name" value="Autotransporter"/>
    <property type="match status" value="1"/>
</dbReference>
<name>A0ABM9W4K2_9FIRM</name>
<dbReference type="Gene3D" id="2.40.128.130">
    <property type="entry name" value="Autotransporter beta-domain"/>
    <property type="match status" value="1"/>
</dbReference>
<dbReference type="Gene3D" id="2.40.170.20">
    <property type="entry name" value="TonB-dependent receptor, beta-barrel domain"/>
    <property type="match status" value="1"/>
</dbReference>
<dbReference type="Pfam" id="PF00593">
    <property type="entry name" value="TonB_dep_Rec_b-barrel"/>
    <property type="match status" value="1"/>
</dbReference>
<dbReference type="Pfam" id="PF03797">
    <property type="entry name" value="Autotransporter"/>
    <property type="match status" value="1"/>
</dbReference>
<keyword evidence="4 10" id="KW-0812">Transmembrane</keyword>
<evidence type="ECO:0000256" key="7">
    <source>
        <dbReference type="ARBA" id="ARBA00023136"/>
    </source>
</evidence>
<evidence type="ECO:0000256" key="6">
    <source>
        <dbReference type="ARBA" id="ARBA00023077"/>
    </source>
</evidence>
<feature type="region of interest" description="Disordered" evidence="12">
    <location>
        <begin position="657"/>
        <end position="714"/>
    </location>
</feature>
<dbReference type="Pfam" id="PF13018">
    <property type="entry name" value="ESPR"/>
    <property type="match status" value="1"/>
</dbReference>
<keyword evidence="7 10" id="KW-0472">Membrane</keyword>
<keyword evidence="6 11" id="KW-0798">TonB box</keyword>
<dbReference type="Pfam" id="PF07715">
    <property type="entry name" value="Plug"/>
    <property type="match status" value="1"/>
</dbReference>
<evidence type="ECO:0000256" key="3">
    <source>
        <dbReference type="ARBA" id="ARBA00022452"/>
    </source>
</evidence>
<comment type="subcellular location">
    <subcellularLocation>
        <location evidence="1 10">Cell outer membrane</location>
        <topology evidence="1 10">Multi-pass membrane protein</topology>
    </subcellularLocation>
</comment>
<dbReference type="RefSeq" id="WP_075757673.1">
    <property type="nucleotide sequence ID" value="NZ_CP146991.1"/>
</dbReference>
<keyword evidence="5" id="KW-0732">Signal</keyword>
<organism evidence="14 15">
    <name type="scientific">Sporomusa sphaeroides DSM 2875</name>
    <dbReference type="NCBI Taxonomy" id="1337886"/>
    <lineage>
        <taxon>Bacteria</taxon>
        <taxon>Bacillati</taxon>
        <taxon>Bacillota</taxon>
        <taxon>Negativicutes</taxon>
        <taxon>Selenomonadales</taxon>
        <taxon>Sporomusaceae</taxon>
        <taxon>Sporomusa</taxon>
    </lineage>
</organism>
<evidence type="ECO:0000313" key="14">
    <source>
        <dbReference type="EMBL" id="CVK20100.1"/>
    </source>
</evidence>
<dbReference type="CDD" id="cd01347">
    <property type="entry name" value="ligand_gated_channel"/>
    <property type="match status" value="1"/>
</dbReference>
<keyword evidence="15" id="KW-1185">Reference proteome</keyword>
<dbReference type="SMART" id="SM00869">
    <property type="entry name" value="Autotransporter"/>
    <property type="match status" value="1"/>
</dbReference>
<dbReference type="InterPro" id="IPR000531">
    <property type="entry name" value="Beta-barrel_TonB"/>
</dbReference>
<evidence type="ECO:0000313" key="15">
    <source>
        <dbReference type="Proteomes" id="UP000245702"/>
    </source>
</evidence>
<dbReference type="InterPro" id="IPR012910">
    <property type="entry name" value="Plug_dom"/>
</dbReference>
<evidence type="ECO:0000256" key="1">
    <source>
        <dbReference type="ARBA" id="ARBA00004571"/>
    </source>
</evidence>